<dbReference type="Pfam" id="PF03133">
    <property type="entry name" value="TTL"/>
    <property type="match status" value="1"/>
</dbReference>
<dbReference type="GO" id="GO:0036064">
    <property type="term" value="C:ciliary basal body"/>
    <property type="evidence" value="ECO:0007669"/>
    <property type="project" value="TreeGrafter"/>
</dbReference>
<evidence type="ECO:0000256" key="1">
    <source>
        <dbReference type="ARBA" id="ARBA00004120"/>
    </source>
</evidence>
<proteinExistence type="inferred from homology"/>
<comment type="subcellular location">
    <subcellularLocation>
        <location evidence="1">Cytoplasm</location>
        <location evidence="1">Cytoskeleton</location>
        <location evidence="1">Cilium basal body</location>
    </subcellularLocation>
</comment>
<organism evidence="13">
    <name type="scientific">Eutreptiella gymnastica</name>
    <dbReference type="NCBI Taxonomy" id="73025"/>
    <lineage>
        <taxon>Eukaryota</taxon>
        <taxon>Discoba</taxon>
        <taxon>Euglenozoa</taxon>
        <taxon>Euglenida</taxon>
        <taxon>Spirocuta</taxon>
        <taxon>Euglenophyceae</taxon>
        <taxon>Eutreptiales</taxon>
        <taxon>Eutreptiaceae</taxon>
        <taxon>Eutreptiella</taxon>
    </lineage>
</organism>
<dbReference type="PROSITE" id="PS50975">
    <property type="entry name" value="ATP_GRASP"/>
    <property type="match status" value="1"/>
</dbReference>
<dbReference type="Gene3D" id="3.30.470.20">
    <property type="entry name" value="ATP-grasp fold, B domain"/>
    <property type="match status" value="1"/>
</dbReference>
<evidence type="ECO:0000256" key="11">
    <source>
        <dbReference type="PROSITE-ProRule" id="PRU00409"/>
    </source>
</evidence>
<evidence type="ECO:0000256" key="8">
    <source>
        <dbReference type="ARBA" id="ARBA00023069"/>
    </source>
</evidence>
<keyword evidence="10" id="KW-0966">Cell projection</keyword>
<dbReference type="GO" id="GO:0005524">
    <property type="term" value="F:ATP binding"/>
    <property type="evidence" value="ECO:0007669"/>
    <property type="project" value="UniProtKB-UniRule"/>
</dbReference>
<sequence>MVVKFKTDFDKAVLLDNFERRNWMRSDDDWHFNWATVWAVRQMFNPDTGYRLADNQIINHFPNHYELTKKDLMVKNIKRYKRDKERDPSAQLYNAAGETITDFVPMTYILPSDYSLFVEEYKKDPGSLWIVKPSAGAQGKGIFLVTKLQQLKKWAKDKFQYSEASTSQAKDQYVISKYVENPLLIGGKKFDLRVYVLVTCYRPLRAYFHSDGFARFCTVKYNLDVNDLDNQFVHLTNVAVQKQGDDYNDNHGGKWHLENLLLYIESRHSKESADLLMANTKFIIIQSLRSCQGVMNNDKHCFELYGFDLLLDSSFKPWLIEINASPSLSYTTPADRHLKTELIGDVLDIVIPPDFPEGKTYRDHRTGPTSEVSLGGFTVLIDEVAEIEERDKMDRNTKIKPTRTTTLGP</sequence>
<evidence type="ECO:0000256" key="5">
    <source>
        <dbReference type="ARBA" id="ARBA00022701"/>
    </source>
</evidence>
<protein>
    <recommendedName>
        <fullName evidence="12">ATP-grasp domain-containing protein</fullName>
    </recommendedName>
</protein>
<dbReference type="GO" id="GO:0015631">
    <property type="term" value="F:tubulin binding"/>
    <property type="evidence" value="ECO:0007669"/>
    <property type="project" value="TreeGrafter"/>
</dbReference>
<dbReference type="PANTHER" id="PTHR12241">
    <property type="entry name" value="TUBULIN POLYGLUTAMYLASE"/>
    <property type="match status" value="1"/>
</dbReference>
<dbReference type="PROSITE" id="PS51221">
    <property type="entry name" value="TTL"/>
    <property type="match status" value="1"/>
</dbReference>
<keyword evidence="5" id="KW-0493">Microtubule</keyword>
<dbReference type="GO" id="GO:0005874">
    <property type="term" value="C:microtubule"/>
    <property type="evidence" value="ECO:0007669"/>
    <property type="project" value="UniProtKB-KW"/>
</dbReference>
<evidence type="ECO:0000256" key="9">
    <source>
        <dbReference type="ARBA" id="ARBA00023212"/>
    </source>
</evidence>
<accession>A0A7S1IYS3</accession>
<keyword evidence="7 11" id="KW-0067">ATP-binding</keyword>
<dbReference type="InterPro" id="IPR011761">
    <property type="entry name" value="ATP-grasp"/>
</dbReference>
<keyword evidence="3" id="KW-0963">Cytoplasm</keyword>
<keyword evidence="4" id="KW-0436">Ligase</keyword>
<gene>
    <name evidence="13" type="ORF">EGYM00392_LOCUS37851</name>
</gene>
<evidence type="ECO:0000259" key="12">
    <source>
        <dbReference type="PROSITE" id="PS50975"/>
    </source>
</evidence>
<evidence type="ECO:0000313" key="13">
    <source>
        <dbReference type="EMBL" id="CAD9026721.1"/>
    </source>
</evidence>
<dbReference type="SUPFAM" id="SSF56059">
    <property type="entry name" value="Glutathione synthetase ATP-binding domain-like"/>
    <property type="match status" value="1"/>
</dbReference>
<comment type="similarity">
    <text evidence="2">Belongs to the tubulin polyglutamylase family.</text>
</comment>
<evidence type="ECO:0000256" key="7">
    <source>
        <dbReference type="ARBA" id="ARBA00022840"/>
    </source>
</evidence>
<evidence type="ECO:0000256" key="6">
    <source>
        <dbReference type="ARBA" id="ARBA00022741"/>
    </source>
</evidence>
<reference evidence="13" key="1">
    <citation type="submission" date="2021-01" db="EMBL/GenBank/DDBJ databases">
        <authorList>
            <person name="Corre E."/>
            <person name="Pelletier E."/>
            <person name="Niang G."/>
            <person name="Scheremetjew M."/>
            <person name="Finn R."/>
            <person name="Kale V."/>
            <person name="Holt S."/>
            <person name="Cochrane G."/>
            <person name="Meng A."/>
            <person name="Brown T."/>
            <person name="Cohen L."/>
        </authorList>
    </citation>
    <scope>NUCLEOTIDE SEQUENCE</scope>
    <source>
        <strain evidence="13">NIES-381</strain>
    </source>
</reference>
<feature type="domain" description="ATP-grasp" evidence="12">
    <location>
        <begin position="90"/>
        <end position="351"/>
    </location>
</feature>
<keyword evidence="8" id="KW-0969">Cilium</keyword>
<evidence type="ECO:0000256" key="4">
    <source>
        <dbReference type="ARBA" id="ARBA00022598"/>
    </source>
</evidence>
<dbReference type="EMBL" id="HBGA01101599">
    <property type="protein sequence ID" value="CAD9026721.1"/>
    <property type="molecule type" value="Transcribed_RNA"/>
</dbReference>
<name>A0A7S1IYS3_9EUGL</name>
<dbReference type="AlphaFoldDB" id="A0A7S1IYS3"/>
<dbReference type="InterPro" id="IPR004344">
    <property type="entry name" value="TTL/TTLL_fam"/>
</dbReference>
<evidence type="ECO:0000256" key="3">
    <source>
        <dbReference type="ARBA" id="ARBA00022490"/>
    </source>
</evidence>
<dbReference type="GO" id="GO:0046872">
    <property type="term" value="F:metal ion binding"/>
    <property type="evidence" value="ECO:0007669"/>
    <property type="project" value="InterPro"/>
</dbReference>
<dbReference type="PANTHER" id="PTHR12241:SF31">
    <property type="entry name" value="POLYGLUTAMYLASE COMPLEX SUBUNIT TTLL1"/>
    <property type="match status" value="1"/>
</dbReference>
<evidence type="ECO:0000256" key="2">
    <source>
        <dbReference type="ARBA" id="ARBA00006118"/>
    </source>
</evidence>
<keyword evidence="6 11" id="KW-0547">Nucleotide-binding</keyword>
<dbReference type="GO" id="GO:0070740">
    <property type="term" value="F:tubulin-glutamic acid ligase activity"/>
    <property type="evidence" value="ECO:0007669"/>
    <property type="project" value="TreeGrafter"/>
</dbReference>
<evidence type="ECO:0000256" key="10">
    <source>
        <dbReference type="ARBA" id="ARBA00023273"/>
    </source>
</evidence>
<dbReference type="GO" id="GO:0000226">
    <property type="term" value="P:microtubule cytoskeleton organization"/>
    <property type="evidence" value="ECO:0007669"/>
    <property type="project" value="TreeGrafter"/>
</dbReference>
<keyword evidence="9" id="KW-0206">Cytoskeleton</keyword>